<feature type="transmembrane region" description="Helical" evidence="1">
    <location>
        <begin position="129"/>
        <end position="145"/>
    </location>
</feature>
<dbReference type="RefSeq" id="WP_015589972.1">
    <property type="nucleotide sequence ID" value="NC_021169.1"/>
</dbReference>
<feature type="transmembrane region" description="Helical" evidence="1">
    <location>
        <begin position="21"/>
        <end position="41"/>
    </location>
</feature>
<dbReference type="OrthoDB" id="8914at2157"/>
<name>N0BBI7_9EURY</name>
<accession>N0BBI7</accession>
<dbReference type="HOGENOM" id="CLU_547036_0_0_2"/>
<evidence type="ECO:0000256" key="1">
    <source>
        <dbReference type="SAM" id="Phobius"/>
    </source>
</evidence>
<keyword evidence="1" id="KW-0812">Transmembrane</keyword>
<feature type="domain" description="DUF2070" evidence="2">
    <location>
        <begin position="7"/>
        <end position="541"/>
    </location>
</feature>
<protein>
    <submittedName>
        <fullName evidence="3">Putative membrane protein</fullName>
    </submittedName>
</protein>
<keyword evidence="1" id="KW-1133">Transmembrane helix</keyword>
<proteinExistence type="predicted"/>
<dbReference type="AlphaFoldDB" id="N0BBI7"/>
<dbReference type="Proteomes" id="UP000013307">
    <property type="component" value="Chromosome"/>
</dbReference>
<dbReference type="GeneID" id="15391987"/>
<evidence type="ECO:0000313" key="3">
    <source>
        <dbReference type="EMBL" id="AGK60373.1"/>
    </source>
</evidence>
<dbReference type="eggNOG" id="arCOG04351">
    <property type="taxonomic scope" value="Archaea"/>
</dbReference>
<evidence type="ECO:0000259" key="2">
    <source>
        <dbReference type="Pfam" id="PF09843"/>
    </source>
</evidence>
<keyword evidence="1" id="KW-0472">Membrane</keyword>
<evidence type="ECO:0000313" key="4">
    <source>
        <dbReference type="Proteomes" id="UP000013307"/>
    </source>
</evidence>
<feature type="transmembrane region" description="Helical" evidence="1">
    <location>
        <begin position="157"/>
        <end position="178"/>
    </location>
</feature>
<feature type="transmembrane region" description="Helical" evidence="1">
    <location>
        <begin position="47"/>
        <end position="65"/>
    </location>
</feature>
<feature type="transmembrane region" description="Helical" evidence="1">
    <location>
        <begin position="104"/>
        <end position="122"/>
    </location>
</feature>
<keyword evidence="4" id="KW-1185">Reference proteome</keyword>
<feature type="transmembrane region" description="Helical" evidence="1">
    <location>
        <begin position="527"/>
        <end position="549"/>
    </location>
</feature>
<dbReference type="KEGG" id="ast:Asulf_00341"/>
<reference evidence="3 4" key="1">
    <citation type="journal article" date="2013" name="Genome Announc.">
        <title>Complete Genome Sequence of the Thermophilic and Facultatively Chemolithoautotrophic Sulfate Reducer Archaeoglobus sulfaticallidus Strain PM70-1T.</title>
        <authorList>
            <person name="Stokke R."/>
            <person name="Hocking W.P."/>
            <person name="Steinsbu B.O."/>
            <person name="Steen I.H."/>
        </authorList>
    </citation>
    <scope>NUCLEOTIDE SEQUENCE [LARGE SCALE GENOMIC DNA]</scope>
    <source>
        <strain evidence="3">PM70-1</strain>
    </source>
</reference>
<dbReference type="STRING" id="387631.Asulf_00341"/>
<feature type="transmembrane region" description="Helical" evidence="1">
    <location>
        <begin position="77"/>
        <end position="98"/>
    </location>
</feature>
<dbReference type="Pfam" id="PF09843">
    <property type="entry name" value="DUF2070"/>
    <property type="match status" value="1"/>
</dbReference>
<sequence>MIDQKIIEKFYSKLFTIPRKRVSVLIGIITIVFASFLNGTVSKSFFAQRYFFIGLSLIISLLIASKLLKIAFNSRRVFFLALFILIFVEIFDSIAIHILHNFNLIIMAPSAMATGLTLILFFTSETEEFKASLLSTTILLSIYPIDYAFSFEAPHRFTGYVAATVIGVSLALLFIKFIDRNYGRFNSKRLLRNFILFWLTSDPSFFERELERISETKEGFVKCLKINDVHLVTTSFHPGPIRNIGGALLVEKLLDENRIYLHSLVKHDSNPSTSRDVEEIVRKAKNLSSFISLKCFKPVSVEGERFKLMAFPFDKLTLIFISGKKAIDDIPESINRFAEKIFGECIVVDCHNCHSQGYEMSSGDIIEILELMEALKEKIDFREVNRLRYSLASARIDGKSCERVSMLILDYDGERFVLLMLDGNNINCEFKSELENFFLKSGLQPVIFSTDNHSKTGVSPKIGYMPVGSDVAERKAIIDFIMRNLGRELKDVGEVGYSHDTVKVRVMGEDFFKAVEKMFVDLGEKAIYIFISIVLIQFFTSLIFGNLILLL</sequence>
<organism evidence="3 4">
    <name type="scientific">Archaeoglobus sulfaticallidus PM70-1</name>
    <dbReference type="NCBI Taxonomy" id="387631"/>
    <lineage>
        <taxon>Archaea</taxon>
        <taxon>Methanobacteriati</taxon>
        <taxon>Methanobacteriota</taxon>
        <taxon>Archaeoglobi</taxon>
        <taxon>Archaeoglobales</taxon>
        <taxon>Archaeoglobaceae</taxon>
        <taxon>Archaeoglobus</taxon>
    </lineage>
</organism>
<dbReference type="EMBL" id="CP005290">
    <property type="protein sequence ID" value="AGK60373.1"/>
    <property type="molecule type" value="Genomic_DNA"/>
</dbReference>
<dbReference type="InterPro" id="IPR019204">
    <property type="entry name" value="DUF2070_membrane"/>
</dbReference>
<gene>
    <name evidence="3" type="ORF">Asulf_00341</name>
</gene>